<dbReference type="GeneID" id="9820194"/>
<organism evidence="1 2">
    <name type="scientific">Caenorhabditis remanei</name>
    <name type="common">Caenorhabditis vulgaris</name>
    <dbReference type="NCBI Taxonomy" id="31234"/>
    <lineage>
        <taxon>Eukaryota</taxon>
        <taxon>Metazoa</taxon>
        <taxon>Ecdysozoa</taxon>
        <taxon>Nematoda</taxon>
        <taxon>Chromadorea</taxon>
        <taxon>Rhabditida</taxon>
        <taxon>Rhabditina</taxon>
        <taxon>Rhabditomorpha</taxon>
        <taxon>Rhabditoidea</taxon>
        <taxon>Rhabditidae</taxon>
        <taxon>Peloderinae</taxon>
        <taxon>Caenorhabditis</taxon>
    </lineage>
</organism>
<gene>
    <name evidence="1" type="ORF">GCK72_020124</name>
</gene>
<dbReference type="EMBL" id="WUAV01000005">
    <property type="protein sequence ID" value="KAF1753567.1"/>
    <property type="molecule type" value="Genomic_DNA"/>
</dbReference>
<name>A0A6A5GE98_CAERE</name>
<protein>
    <submittedName>
        <fullName evidence="1">Uncharacterized protein</fullName>
    </submittedName>
</protein>
<evidence type="ECO:0000313" key="1">
    <source>
        <dbReference type="EMBL" id="KAF1753567.1"/>
    </source>
</evidence>
<sequence length="323" mass="37744">MFEDIYFWTKHGRPVAEEDHERNASCQYILSNMKKDGIIMKTYHVDPKDPIWDEAFHEKMDHTYFQKDLAPFVRYSINKKRRWEAQGNMDTLTDLKKAYRDMDVFVSERVWLRSSPLFLKKTMNSSDEKPQLYDPRPRSEIMSSDNYEVPQIVKPAVAVSPIRDKELTRGGRQVKCSIRGCNRRVELMEFPFFSDSDEDENKSLSTRGSQLTQWPFAIKEAADETTAASQTITINKDRVEKFLHNIDISTARMAVALERSAEQKEEQRGQGRIRRPRNNFQYDFNKLVDKLESIELKIDLLVNKSMEPPKSTNVEGTGTRGWN</sequence>
<dbReference type="RefSeq" id="XP_053582307.1">
    <property type="nucleotide sequence ID" value="XM_053733394.1"/>
</dbReference>
<reference evidence="1 2" key="1">
    <citation type="submission" date="2019-12" db="EMBL/GenBank/DDBJ databases">
        <title>Chromosome-level assembly of the Caenorhabditis remanei genome.</title>
        <authorList>
            <person name="Teterina A.A."/>
            <person name="Willis J.H."/>
            <person name="Phillips P.C."/>
        </authorList>
    </citation>
    <scope>NUCLEOTIDE SEQUENCE [LARGE SCALE GENOMIC DNA]</scope>
    <source>
        <strain evidence="1 2">PX506</strain>
        <tissue evidence="1">Whole organism</tissue>
    </source>
</reference>
<accession>A0A6A5GE98</accession>
<dbReference type="AlphaFoldDB" id="A0A6A5GE98"/>
<comment type="caution">
    <text evidence="1">The sequence shown here is derived from an EMBL/GenBank/DDBJ whole genome shotgun (WGS) entry which is preliminary data.</text>
</comment>
<dbReference type="Proteomes" id="UP000483820">
    <property type="component" value="Chromosome V"/>
</dbReference>
<dbReference type="KEGG" id="crq:GCK72_020124"/>
<dbReference type="CTD" id="9820194"/>
<proteinExistence type="predicted"/>
<evidence type="ECO:0000313" key="2">
    <source>
        <dbReference type="Proteomes" id="UP000483820"/>
    </source>
</evidence>